<organism evidence="1 2">
    <name type="scientific">Lautropia dentalis</name>
    <dbReference type="NCBI Taxonomy" id="2490857"/>
    <lineage>
        <taxon>Bacteria</taxon>
        <taxon>Pseudomonadati</taxon>
        <taxon>Pseudomonadota</taxon>
        <taxon>Betaproteobacteria</taxon>
        <taxon>Burkholderiales</taxon>
        <taxon>Burkholderiaceae</taxon>
        <taxon>Lautropia</taxon>
    </lineage>
</organism>
<protein>
    <recommendedName>
        <fullName evidence="3">Type IV toxin-antitoxin system AbiEi family antitoxin domain-containing protein</fullName>
    </recommendedName>
</protein>
<dbReference type="RefSeq" id="WP_125094784.1">
    <property type="nucleotide sequence ID" value="NZ_RRUE01000001.1"/>
</dbReference>
<sequence length="198" mass="21306">MASLSQQILEHAARQPEGTPLLARTLLHLGKRAAIDQTLSRLQRRGQLLRVARGIYVLPVQTRFGSHAPGAARVIEGLARQRGETIVPHGAAAANALGLTPQVPTRAIYLTSGPDRKLQLGRQTVELRHAPAWQLLLPGQPAGEAVRALAWNGPQEATRSLEILRSRLPPAAQNALAHARAQLPVWLAQKISSHLAAA</sequence>
<dbReference type="Proteomes" id="UP000270261">
    <property type="component" value="Unassembled WGS sequence"/>
</dbReference>
<evidence type="ECO:0008006" key="3">
    <source>
        <dbReference type="Google" id="ProtNLM"/>
    </source>
</evidence>
<accession>A0A3R8T3A8</accession>
<comment type="caution">
    <text evidence="1">The sequence shown here is derived from an EMBL/GenBank/DDBJ whole genome shotgun (WGS) entry which is preliminary data.</text>
</comment>
<dbReference type="Pfam" id="PF19570">
    <property type="entry name" value="DUF6088"/>
    <property type="match status" value="1"/>
</dbReference>
<evidence type="ECO:0000313" key="2">
    <source>
        <dbReference type="Proteomes" id="UP000270261"/>
    </source>
</evidence>
<reference evidence="1 2" key="1">
    <citation type="submission" date="2018-11" db="EMBL/GenBank/DDBJ databases">
        <title>Genome sequencing of Lautropia sp. KCOM 2505 (= ChDC F240).</title>
        <authorList>
            <person name="Kook J.-K."/>
            <person name="Park S.-N."/>
            <person name="Lim Y.K."/>
        </authorList>
    </citation>
    <scope>NUCLEOTIDE SEQUENCE [LARGE SCALE GENOMIC DNA]</scope>
    <source>
        <strain evidence="1 2">KCOM 2505</strain>
    </source>
</reference>
<name>A0A3R8T3A8_9BURK</name>
<gene>
    <name evidence="1" type="ORF">EHV23_03790</name>
</gene>
<dbReference type="InterPro" id="IPR045738">
    <property type="entry name" value="DUF6088"/>
</dbReference>
<dbReference type="AlphaFoldDB" id="A0A3R8T3A8"/>
<dbReference type="EMBL" id="RRUE01000001">
    <property type="protein sequence ID" value="RRN45355.1"/>
    <property type="molecule type" value="Genomic_DNA"/>
</dbReference>
<keyword evidence="2" id="KW-1185">Reference proteome</keyword>
<evidence type="ECO:0000313" key="1">
    <source>
        <dbReference type="EMBL" id="RRN45355.1"/>
    </source>
</evidence>
<dbReference type="OrthoDB" id="3181392at2"/>
<proteinExistence type="predicted"/>